<sequence length="469" mass="50510">MPIDSPGAASQHLPWPSVTDAARRRRPLTFEPFRGLRYAPERVEDLAAVTAPPYDTLDRAGVAALRATDPHNIVRIILPRATKPTRRPERAAAHDAGYDEARDLLARWRGDGVLVVDPEPALYVYEQVDGRPENRGSPAGVLRGLIGAVELRDPDERVVLPHEDVLPGPVQDRLALMRVTRANLEPILLVYQGGGTTTEIVEAVSATPPMVEAHGPDGTSYRLWRISDPQRLATIAQDLAPRQSLIADGHHRYAAYLRLREEMHAAGAGNGPWDAGLALLVDQRAHPLGIAAIHRTVTGRTLRDVVDAASGVFQVEMFGADGAAARKALAGCAGVAHALIATDGSQWVLLRLPHDRAAAFQSTLLASRPLLDTDVLHGLLLGGPLRVAEEAISYVHDERAVIDAVRDGGGVAFVLNPVDVATVWTVAGEGGRMPRKSTSFGPKPRTGFVMRAFDDQTTRSPGPNRPAWG</sequence>
<evidence type="ECO:0000313" key="2">
    <source>
        <dbReference type="EMBL" id="REF38013.1"/>
    </source>
</evidence>
<dbReference type="AlphaFoldDB" id="A0A3D9VBD0"/>
<evidence type="ECO:0000256" key="1">
    <source>
        <dbReference type="SAM" id="MobiDB-lite"/>
    </source>
</evidence>
<dbReference type="PIRSF" id="PIRSF033563">
    <property type="entry name" value="UCP033563"/>
    <property type="match status" value="1"/>
</dbReference>
<dbReference type="InterPro" id="IPR008323">
    <property type="entry name" value="UCP033563"/>
</dbReference>
<dbReference type="Proteomes" id="UP000256485">
    <property type="component" value="Unassembled WGS sequence"/>
</dbReference>
<protein>
    <submittedName>
        <fullName evidence="2">Uncharacterized protein (DUF1015 family)</fullName>
    </submittedName>
</protein>
<dbReference type="OrthoDB" id="9781616at2"/>
<name>A0A3D9VBD0_THECX</name>
<proteinExistence type="predicted"/>
<comment type="caution">
    <text evidence="2">The sequence shown here is derived from an EMBL/GenBank/DDBJ whole genome shotgun (WGS) entry which is preliminary data.</text>
</comment>
<reference evidence="2 3" key="1">
    <citation type="submission" date="2018-08" db="EMBL/GenBank/DDBJ databases">
        <title>Sequencing the genomes of 1000 actinobacteria strains.</title>
        <authorList>
            <person name="Klenk H.-P."/>
        </authorList>
    </citation>
    <scope>NUCLEOTIDE SEQUENCE [LARGE SCALE GENOMIC DNA]</scope>
    <source>
        <strain evidence="2 3">DSM 22891</strain>
    </source>
</reference>
<keyword evidence="3" id="KW-1185">Reference proteome</keyword>
<feature type="region of interest" description="Disordered" evidence="1">
    <location>
        <begin position="1"/>
        <end position="20"/>
    </location>
</feature>
<accession>A0A3D9VBD0</accession>
<dbReference type="Pfam" id="PF06245">
    <property type="entry name" value="DUF1015"/>
    <property type="match status" value="1"/>
</dbReference>
<evidence type="ECO:0000313" key="3">
    <source>
        <dbReference type="Proteomes" id="UP000256485"/>
    </source>
</evidence>
<dbReference type="PANTHER" id="PTHR36454:SF1">
    <property type="entry name" value="DUF1015 DOMAIN-CONTAINING PROTEIN"/>
    <property type="match status" value="1"/>
</dbReference>
<organism evidence="2 3">
    <name type="scientific">Thermasporomyces composti</name>
    <dbReference type="NCBI Taxonomy" id="696763"/>
    <lineage>
        <taxon>Bacteria</taxon>
        <taxon>Bacillati</taxon>
        <taxon>Actinomycetota</taxon>
        <taxon>Actinomycetes</taxon>
        <taxon>Propionibacteriales</taxon>
        <taxon>Nocardioidaceae</taxon>
        <taxon>Thermasporomyces</taxon>
    </lineage>
</organism>
<dbReference type="PANTHER" id="PTHR36454">
    <property type="entry name" value="LMO2823 PROTEIN"/>
    <property type="match status" value="1"/>
</dbReference>
<gene>
    <name evidence="2" type="ORF">DFJ64_3482</name>
</gene>
<dbReference type="EMBL" id="QTUC01000001">
    <property type="protein sequence ID" value="REF38013.1"/>
    <property type="molecule type" value="Genomic_DNA"/>
</dbReference>